<evidence type="ECO:0000313" key="2">
    <source>
        <dbReference type="Proteomes" id="UP000198851"/>
    </source>
</evidence>
<name>A0A1I3ZW38_9RHOB</name>
<gene>
    <name evidence="1" type="ORF">SAMN04488036_10113</name>
</gene>
<organism evidence="1 2">
    <name type="scientific">Shimia haliotis</name>
    <dbReference type="NCBI Taxonomy" id="1280847"/>
    <lineage>
        <taxon>Bacteria</taxon>
        <taxon>Pseudomonadati</taxon>
        <taxon>Pseudomonadota</taxon>
        <taxon>Alphaproteobacteria</taxon>
        <taxon>Rhodobacterales</taxon>
        <taxon>Roseobacteraceae</taxon>
    </lineage>
</organism>
<reference evidence="2" key="1">
    <citation type="submission" date="2016-10" db="EMBL/GenBank/DDBJ databases">
        <authorList>
            <person name="Varghese N."/>
            <person name="Submissions S."/>
        </authorList>
    </citation>
    <scope>NUCLEOTIDE SEQUENCE [LARGE SCALE GENOMIC DNA]</scope>
    <source>
        <strain evidence="2">DSM 28453</strain>
    </source>
</reference>
<dbReference type="Proteomes" id="UP000198851">
    <property type="component" value="Unassembled WGS sequence"/>
</dbReference>
<accession>A0A1I3ZW38</accession>
<dbReference type="AlphaFoldDB" id="A0A1I3ZW38"/>
<dbReference type="InterPro" id="IPR021955">
    <property type="entry name" value="DUF3572"/>
</dbReference>
<dbReference type="OrthoDB" id="7356934at2"/>
<evidence type="ECO:0000313" key="1">
    <source>
        <dbReference type="EMBL" id="SFK48288.1"/>
    </source>
</evidence>
<keyword evidence="2" id="KW-1185">Reference proteome</keyword>
<evidence type="ECO:0008006" key="3">
    <source>
        <dbReference type="Google" id="ProtNLM"/>
    </source>
</evidence>
<protein>
    <recommendedName>
        <fullName evidence="3">DUF3572 domain-containing protein</fullName>
    </recommendedName>
</protein>
<dbReference type="RefSeq" id="WP_093318738.1">
    <property type="nucleotide sequence ID" value="NZ_FOSZ01000001.1"/>
</dbReference>
<dbReference type="Pfam" id="PF12096">
    <property type="entry name" value="DUF3572"/>
    <property type="match status" value="1"/>
</dbReference>
<proteinExistence type="predicted"/>
<dbReference type="EMBL" id="FOSZ01000001">
    <property type="protein sequence ID" value="SFK48288.1"/>
    <property type="molecule type" value="Genomic_DNA"/>
</dbReference>
<sequence length="94" mass="10088">MSLSREAAETLALDALAWLVTNDEVLPVFMGATGASLDDLRARAGEADFLGSVLEFLTMDDSWVVAFCDTKGVSYDLPLTAAHVLLGSARTHWT</sequence>
<dbReference type="STRING" id="1280847.SAMN04488036_10113"/>